<feature type="transmembrane region" description="Helical" evidence="1">
    <location>
        <begin position="12"/>
        <end position="32"/>
    </location>
</feature>
<evidence type="ECO:0000259" key="2">
    <source>
        <dbReference type="SMART" id="SM00672"/>
    </source>
</evidence>
<name>A0A5D2AKQ7_GOSDA</name>
<keyword evidence="1" id="KW-0472">Membrane</keyword>
<keyword evidence="4" id="KW-1185">Reference proteome</keyword>
<organism evidence="3 4">
    <name type="scientific">Gossypium darwinii</name>
    <name type="common">Darwin's cotton</name>
    <name type="synonym">Gossypium barbadense var. darwinii</name>
    <dbReference type="NCBI Taxonomy" id="34276"/>
    <lineage>
        <taxon>Eukaryota</taxon>
        <taxon>Viridiplantae</taxon>
        <taxon>Streptophyta</taxon>
        <taxon>Embryophyta</taxon>
        <taxon>Tracheophyta</taxon>
        <taxon>Spermatophyta</taxon>
        <taxon>Magnoliopsida</taxon>
        <taxon>eudicotyledons</taxon>
        <taxon>Gunneridae</taxon>
        <taxon>Pentapetalae</taxon>
        <taxon>rosids</taxon>
        <taxon>malvids</taxon>
        <taxon>Malvales</taxon>
        <taxon>Malvaceae</taxon>
        <taxon>Malvoideae</taxon>
        <taxon>Gossypium</taxon>
    </lineage>
</organism>
<evidence type="ECO:0000256" key="1">
    <source>
        <dbReference type="SAM" id="Phobius"/>
    </source>
</evidence>
<protein>
    <recommendedName>
        <fullName evidence="2">Glycosyl transferase CAP10 domain-containing protein</fullName>
    </recommendedName>
</protein>
<accession>A0A5D2AKQ7</accession>
<sequence length="564" mass="65811">MHANSLISQNKYLRQFIMSCLIGRICIYMYIYQGIEAGIGLWESLGNTVSMADRVQIFQGVRAYGDEVIQGCFSKVGLGRLKGLVSTTTTFIFFFFLLIAALLNRMEIRGTSIGQSIFDSRTSKTYHERIEFPLNCSNSVNLPQTCPENYPSVFQPQESSARTCPDYFRWIHQDLKQWKSSGITEDMIERGKPSADFRLVIVNGKAYVEKYNKPYQTRDVFTIWGILQLLRLYPGKVPDLDLLFYSGDKTMIMKRDYKGLNATSPPPAFHYCGEKAALDIVFPDWTFWGWAEVNIKPWEETLRAIKKGTERIKWEKREPYAYWKGNPYVAKDRVDLLKCNLSDKNDWNVRIYKQDWGKESQQGFKHSKLEDQCTHRYKIYIEGATWSVSEKYILACDSMTLLIKPKYYDFFSRSMVSMQHYWPIRRKNKCRDLKFAVEWGNNHPHEAQAIGKAGSKFIEETLTMRNVYDYMFHLLNEYSKLLKFKPTVPSKAHRVCAESVACLQKGLWKDFMVQSMVKSPSHKLPCALPPPYEPQAIQASLDREDKITRQVETWETEYWKKTKP</sequence>
<proteinExistence type="predicted"/>
<dbReference type="InterPro" id="IPR006598">
    <property type="entry name" value="CAP10"/>
</dbReference>
<dbReference type="PANTHER" id="PTHR12203">
    <property type="entry name" value="KDEL LYS-ASP-GLU-LEU CONTAINING - RELATED"/>
    <property type="match status" value="1"/>
</dbReference>
<dbReference type="PANTHER" id="PTHR12203:SF85">
    <property type="entry name" value="GLYCOSYLTRANSFERASE FAMILY 90 PROTEIN"/>
    <property type="match status" value="1"/>
</dbReference>
<feature type="transmembrane region" description="Helical" evidence="1">
    <location>
        <begin position="83"/>
        <end position="103"/>
    </location>
</feature>
<dbReference type="Proteomes" id="UP000323506">
    <property type="component" value="Chromosome D11"/>
</dbReference>
<evidence type="ECO:0000313" key="4">
    <source>
        <dbReference type="Proteomes" id="UP000323506"/>
    </source>
</evidence>
<evidence type="ECO:0000313" key="3">
    <source>
        <dbReference type="EMBL" id="TYG44485.1"/>
    </source>
</evidence>
<dbReference type="EMBL" id="CM017711">
    <property type="protein sequence ID" value="TYG44485.1"/>
    <property type="molecule type" value="Genomic_DNA"/>
</dbReference>
<dbReference type="InterPro" id="IPR051091">
    <property type="entry name" value="O-Glucosyltr/Glycosyltrsf_90"/>
</dbReference>
<gene>
    <name evidence="3" type="ORF">ES288_D11G100600v1</name>
</gene>
<feature type="domain" description="Glycosyl transferase CAP10" evidence="2">
    <location>
        <begin position="236"/>
        <end position="485"/>
    </location>
</feature>
<keyword evidence="1" id="KW-1133">Transmembrane helix</keyword>
<reference evidence="3 4" key="1">
    <citation type="submission" date="2019-06" db="EMBL/GenBank/DDBJ databases">
        <title>WGS assembly of Gossypium darwinii.</title>
        <authorList>
            <person name="Chen Z.J."/>
            <person name="Sreedasyam A."/>
            <person name="Ando A."/>
            <person name="Song Q."/>
            <person name="De L."/>
            <person name="Hulse-Kemp A."/>
            <person name="Ding M."/>
            <person name="Ye W."/>
            <person name="Kirkbride R."/>
            <person name="Jenkins J."/>
            <person name="Plott C."/>
            <person name="Lovell J."/>
            <person name="Lin Y.-M."/>
            <person name="Vaughn R."/>
            <person name="Liu B."/>
            <person name="Li W."/>
            <person name="Simpson S."/>
            <person name="Scheffler B."/>
            <person name="Saski C."/>
            <person name="Grover C."/>
            <person name="Hu G."/>
            <person name="Conover J."/>
            <person name="Carlson J."/>
            <person name="Shu S."/>
            <person name="Boston L."/>
            <person name="Williams M."/>
            <person name="Peterson D."/>
            <person name="Mcgee K."/>
            <person name="Jones D."/>
            <person name="Wendel J."/>
            <person name="Stelly D."/>
            <person name="Grimwood J."/>
            <person name="Schmutz J."/>
        </authorList>
    </citation>
    <scope>NUCLEOTIDE SEQUENCE [LARGE SCALE GENOMIC DNA]</scope>
    <source>
        <strain evidence="3">1808015.09</strain>
    </source>
</reference>
<dbReference type="AlphaFoldDB" id="A0A5D2AKQ7"/>
<keyword evidence="1" id="KW-0812">Transmembrane</keyword>
<dbReference type="Pfam" id="PF05686">
    <property type="entry name" value="Glyco_transf_90"/>
    <property type="match status" value="1"/>
</dbReference>
<dbReference type="SMART" id="SM00672">
    <property type="entry name" value="CAP10"/>
    <property type="match status" value="1"/>
</dbReference>